<dbReference type="InterPro" id="IPR029058">
    <property type="entry name" value="AB_hydrolase_fold"/>
</dbReference>
<evidence type="ECO:0000313" key="4">
    <source>
        <dbReference type="Proteomes" id="UP001597375"/>
    </source>
</evidence>
<name>A0ABW5D7Q6_9BACT</name>
<evidence type="ECO:0000256" key="1">
    <source>
        <dbReference type="ARBA" id="ARBA00022801"/>
    </source>
</evidence>
<accession>A0ABW5D7Q6</accession>
<dbReference type="Proteomes" id="UP001597375">
    <property type="component" value="Unassembled WGS sequence"/>
</dbReference>
<dbReference type="SUPFAM" id="SSF53474">
    <property type="entry name" value="alpha/beta-Hydrolases"/>
    <property type="match status" value="1"/>
</dbReference>
<dbReference type="PANTHER" id="PTHR48081">
    <property type="entry name" value="AB HYDROLASE SUPERFAMILY PROTEIN C4A8.06C"/>
    <property type="match status" value="1"/>
</dbReference>
<dbReference type="Pfam" id="PF20434">
    <property type="entry name" value="BD-FAE"/>
    <property type="match status" value="1"/>
</dbReference>
<proteinExistence type="predicted"/>
<dbReference type="InterPro" id="IPR050300">
    <property type="entry name" value="GDXG_lipolytic_enzyme"/>
</dbReference>
<keyword evidence="1 3" id="KW-0378">Hydrolase</keyword>
<reference evidence="4" key="1">
    <citation type="journal article" date="2019" name="Int. J. Syst. Evol. Microbiol.">
        <title>The Global Catalogue of Microorganisms (GCM) 10K type strain sequencing project: providing services to taxonomists for standard genome sequencing and annotation.</title>
        <authorList>
            <consortium name="The Broad Institute Genomics Platform"/>
            <consortium name="The Broad Institute Genome Sequencing Center for Infectious Disease"/>
            <person name="Wu L."/>
            <person name="Ma J."/>
        </authorList>
    </citation>
    <scope>NUCLEOTIDE SEQUENCE [LARGE SCALE GENOMIC DNA]</scope>
    <source>
        <strain evidence="4">CGMCC 4.7106</strain>
    </source>
</reference>
<feature type="domain" description="BD-FAE-like" evidence="2">
    <location>
        <begin position="74"/>
        <end position="252"/>
    </location>
</feature>
<organism evidence="3 4">
    <name type="scientific">Luteolibacter algae</name>
    <dbReference type="NCBI Taxonomy" id="454151"/>
    <lineage>
        <taxon>Bacteria</taxon>
        <taxon>Pseudomonadati</taxon>
        <taxon>Verrucomicrobiota</taxon>
        <taxon>Verrucomicrobiia</taxon>
        <taxon>Verrucomicrobiales</taxon>
        <taxon>Verrucomicrobiaceae</taxon>
        <taxon>Luteolibacter</taxon>
    </lineage>
</organism>
<keyword evidence="4" id="KW-1185">Reference proteome</keyword>
<evidence type="ECO:0000313" key="3">
    <source>
        <dbReference type="EMBL" id="MFD2256804.1"/>
    </source>
</evidence>
<protein>
    <submittedName>
        <fullName evidence="3">Alpha/beta hydrolase</fullName>
    </submittedName>
</protein>
<dbReference type="EMBL" id="JBHUIT010000016">
    <property type="protein sequence ID" value="MFD2256804.1"/>
    <property type="molecule type" value="Genomic_DNA"/>
</dbReference>
<dbReference type="InterPro" id="IPR049492">
    <property type="entry name" value="BD-FAE-like_dom"/>
</dbReference>
<dbReference type="RefSeq" id="WP_386820092.1">
    <property type="nucleotide sequence ID" value="NZ_JBHUIT010000016.1"/>
</dbReference>
<comment type="caution">
    <text evidence="3">The sequence shown here is derived from an EMBL/GenBank/DDBJ whole genome shotgun (WGS) entry which is preliminary data.</text>
</comment>
<sequence length="298" mass="32480">MRSILLIFLMSTAFLNAEWINLWPGEAPGAPQLPAGSETTDERGHKSNIEIPQFKVFLPPADIATGAAALIFPGGGYGILAMKHEGEEYAEWLNKHGIAGIVVKYRIKKGPEYLYPVPFLDARRAIRTVRAHAAEWNLKEDRIGVMGSSAGGHLASLCATRFDDKFPEETEDQIDKLSARPDFAVLCYPVLNMDSEIAHGGSRANLTGSGPTPELLAKISTEKAVTGKTPPVFLLTSSDDVVDCRNSLRFAESCKAHDVPVSLHMFEKGGHGYGLEGQGNLEIWPDLLAAWLAARFPR</sequence>
<evidence type="ECO:0000259" key="2">
    <source>
        <dbReference type="Pfam" id="PF20434"/>
    </source>
</evidence>
<gene>
    <name evidence="3" type="ORF">ACFSSA_08965</name>
</gene>
<dbReference type="PANTHER" id="PTHR48081:SF6">
    <property type="entry name" value="PEPTIDASE S9 PROLYL OLIGOPEPTIDASE CATALYTIC DOMAIN-CONTAINING PROTEIN"/>
    <property type="match status" value="1"/>
</dbReference>
<dbReference type="GO" id="GO:0016787">
    <property type="term" value="F:hydrolase activity"/>
    <property type="evidence" value="ECO:0007669"/>
    <property type="project" value="UniProtKB-KW"/>
</dbReference>
<dbReference type="Gene3D" id="3.40.50.1820">
    <property type="entry name" value="alpha/beta hydrolase"/>
    <property type="match status" value="1"/>
</dbReference>